<gene>
    <name evidence="2" type="ORF">CSING_08280</name>
</gene>
<evidence type="ECO:0000256" key="1">
    <source>
        <dbReference type="SAM" id="SignalP"/>
    </source>
</evidence>
<evidence type="ECO:0000313" key="2">
    <source>
        <dbReference type="EMBL" id="AJI79175.1"/>
    </source>
</evidence>
<proteinExistence type="predicted"/>
<protein>
    <submittedName>
        <fullName evidence="2">Uncharacterized protein</fullName>
    </submittedName>
</protein>
<dbReference type="OrthoDB" id="4409896at2"/>
<evidence type="ECO:0000313" key="3">
    <source>
        <dbReference type="Proteomes" id="UP000031890"/>
    </source>
</evidence>
<name>A0A0B6F427_9CORY</name>
<dbReference type="Proteomes" id="UP000031890">
    <property type="component" value="Chromosome"/>
</dbReference>
<reference evidence="2 3" key="1">
    <citation type="journal article" date="2015" name="Genome Announc.">
        <title>Complete Genome Sequence and Annotation of Corynebacterium singulare DSM 44357, Isolated from a Human Semen Specimen.</title>
        <authorList>
            <person name="Merten M."/>
            <person name="Brinkrolf K."/>
            <person name="Albersmeier A."/>
            <person name="Kutter Y."/>
            <person name="Ruckert C."/>
            <person name="Tauch A."/>
        </authorList>
    </citation>
    <scope>NUCLEOTIDE SEQUENCE [LARGE SCALE GENOMIC DNA]</scope>
    <source>
        <strain evidence="2">IBS B52218</strain>
    </source>
</reference>
<dbReference type="HOGENOM" id="CLU_2232081_0_0_11"/>
<sequence>MKKLRALALTLALPSAVFAQTQVAQAAGVVKNELGMITMKCQVVENAPGNPIVGFVIGNHPTDPNAAKSDANLYESKFNNAHKRHCYPQRKYRPSGAYDTSWNPK</sequence>
<dbReference type="KEGG" id="csx:CSING_08280"/>
<dbReference type="EMBL" id="CP010827">
    <property type="protein sequence ID" value="AJI79175.1"/>
    <property type="molecule type" value="Genomic_DNA"/>
</dbReference>
<feature type="chain" id="PRO_5039234165" evidence="1">
    <location>
        <begin position="20"/>
        <end position="105"/>
    </location>
</feature>
<dbReference type="AlphaFoldDB" id="A0A0B6F427"/>
<organism evidence="2 3">
    <name type="scientific">Corynebacterium singulare</name>
    <dbReference type="NCBI Taxonomy" id="161899"/>
    <lineage>
        <taxon>Bacteria</taxon>
        <taxon>Bacillati</taxon>
        <taxon>Actinomycetota</taxon>
        <taxon>Actinomycetes</taxon>
        <taxon>Mycobacteriales</taxon>
        <taxon>Corynebacteriaceae</taxon>
        <taxon>Corynebacterium</taxon>
    </lineage>
</organism>
<feature type="signal peptide" evidence="1">
    <location>
        <begin position="1"/>
        <end position="19"/>
    </location>
</feature>
<keyword evidence="1" id="KW-0732">Signal</keyword>
<accession>A0A0B6F427</accession>
<dbReference type="RefSeq" id="WP_141754606.1">
    <property type="nucleotide sequence ID" value="NZ_CP010827.1"/>
</dbReference>